<dbReference type="AlphaFoldDB" id="A0AA88IEM6"/>
<feature type="signal peptide" evidence="1">
    <location>
        <begin position="1"/>
        <end position="17"/>
    </location>
</feature>
<keyword evidence="3" id="KW-1185">Reference proteome</keyword>
<proteinExistence type="predicted"/>
<dbReference type="Proteomes" id="UP001187531">
    <property type="component" value="Unassembled WGS sequence"/>
</dbReference>
<evidence type="ECO:0000256" key="1">
    <source>
        <dbReference type="SAM" id="SignalP"/>
    </source>
</evidence>
<feature type="chain" id="PRO_5041711777" evidence="1">
    <location>
        <begin position="18"/>
        <end position="139"/>
    </location>
</feature>
<evidence type="ECO:0000313" key="3">
    <source>
        <dbReference type="Proteomes" id="UP001187531"/>
    </source>
</evidence>
<gene>
    <name evidence="2" type="ORF">QYM36_003168</name>
</gene>
<comment type="caution">
    <text evidence="2">The sequence shown here is derived from an EMBL/GenBank/DDBJ whole genome shotgun (WGS) entry which is preliminary data.</text>
</comment>
<organism evidence="2 3">
    <name type="scientific">Artemia franciscana</name>
    <name type="common">Brine shrimp</name>
    <name type="synonym">Artemia sanfranciscana</name>
    <dbReference type="NCBI Taxonomy" id="6661"/>
    <lineage>
        <taxon>Eukaryota</taxon>
        <taxon>Metazoa</taxon>
        <taxon>Ecdysozoa</taxon>
        <taxon>Arthropoda</taxon>
        <taxon>Crustacea</taxon>
        <taxon>Branchiopoda</taxon>
        <taxon>Anostraca</taxon>
        <taxon>Artemiidae</taxon>
        <taxon>Artemia</taxon>
    </lineage>
</organism>
<dbReference type="EMBL" id="JAVRJZ010000005">
    <property type="protein sequence ID" value="KAK2722881.1"/>
    <property type="molecule type" value="Genomic_DNA"/>
</dbReference>
<name>A0AA88IEM6_ARTSF</name>
<accession>A0AA88IEM6</accession>
<reference evidence="2" key="1">
    <citation type="submission" date="2023-07" db="EMBL/GenBank/DDBJ databases">
        <title>Chromosome-level genome assembly of Artemia franciscana.</title>
        <authorList>
            <person name="Jo E."/>
        </authorList>
    </citation>
    <scope>NUCLEOTIDE SEQUENCE</scope>
    <source>
        <tissue evidence="2">Whole body</tissue>
    </source>
</reference>
<protein>
    <submittedName>
        <fullName evidence="2">Uncharacterized protein</fullName>
    </submittedName>
</protein>
<evidence type="ECO:0000313" key="2">
    <source>
        <dbReference type="EMBL" id="KAK2722881.1"/>
    </source>
</evidence>
<sequence>MRYFVVFVCTAVYCVTAAPIEDSTQTENVESIRQTSEDQIVNGQIRQERQFHYPYFRNGLQIGAQYPSIEQYQPIAQYQPFSQLGAQMYNPYSYGYPLYQYPQTNYVRNYLEGSGSTYGTSQFYDKGICVKKGNIYVCY</sequence>
<keyword evidence="1" id="KW-0732">Signal</keyword>